<sequence length="279" mass="32122">MPLSWFAVILLTLYILSLLWPRWSSQRRLSKRSEDFRRYAAMTRGYVFHGSPQARPWTNGLRPPFGRLVFRNFLERVNVHSDIRYEHALEFIRHGRRVRISEASIFVRRLNTSYFWDKIEHRVEIQALRAPTMWVTPLKRSDWYDALPPVPLPEPYASQMSIHSDAPDFVARALPAFEVLARRKKHLPYSFQVERGVLHYATSGPATEETVTLTVDALVAFLDRLCGPAVGQHQFAAALATLPQREYPDPSGFARGMEFTSYALWLFSLIFSVVGTIAG</sequence>
<keyword evidence="1" id="KW-0812">Transmembrane</keyword>
<comment type="caution">
    <text evidence="2">The sequence shown here is derived from an EMBL/GenBank/DDBJ whole genome shotgun (WGS) entry which is preliminary data.</text>
</comment>
<name>A0A837DBW8_9PSEU</name>
<feature type="transmembrane region" description="Helical" evidence="1">
    <location>
        <begin position="259"/>
        <end position="278"/>
    </location>
</feature>
<organism evidence="2 3">
    <name type="scientific">Saccharomonospora viridis</name>
    <dbReference type="NCBI Taxonomy" id="1852"/>
    <lineage>
        <taxon>Bacteria</taxon>
        <taxon>Bacillati</taxon>
        <taxon>Actinomycetota</taxon>
        <taxon>Actinomycetes</taxon>
        <taxon>Pseudonocardiales</taxon>
        <taxon>Pseudonocardiaceae</taxon>
        <taxon>Saccharomonospora</taxon>
    </lineage>
</organism>
<evidence type="ECO:0000313" key="2">
    <source>
        <dbReference type="EMBL" id="KHF45097.1"/>
    </source>
</evidence>
<dbReference type="Proteomes" id="UP000030848">
    <property type="component" value="Unassembled WGS sequence"/>
</dbReference>
<proteinExistence type="predicted"/>
<keyword evidence="1" id="KW-1133">Transmembrane helix</keyword>
<reference evidence="2 3" key="1">
    <citation type="submission" date="2014-10" db="EMBL/GenBank/DDBJ databases">
        <title>Genome sequence of Micropolyspora internatus JCM3315.</title>
        <authorList>
            <person name="Shin S.-K."/>
            <person name="Yi H."/>
        </authorList>
    </citation>
    <scope>NUCLEOTIDE SEQUENCE [LARGE SCALE GENOMIC DNA]</scope>
    <source>
        <strain evidence="2 3">JCM 3315</strain>
    </source>
</reference>
<accession>A0A837DBW8</accession>
<protein>
    <submittedName>
        <fullName evidence="2">Uncharacterized protein</fullName>
    </submittedName>
</protein>
<keyword evidence="1" id="KW-0472">Membrane</keyword>
<gene>
    <name evidence="2" type="ORF">MINT15_19790</name>
</gene>
<dbReference type="EMBL" id="JRZE01000003">
    <property type="protein sequence ID" value="KHF45097.1"/>
    <property type="molecule type" value="Genomic_DNA"/>
</dbReference>
<dbReference type="AlphaFoldDB" id="A0A837DBW8"/>
<feature type="transmembrane region" description="Helical" evidence="1">
    <location>
        <begin position="6"/>
        <end position="23"/>
    </location>
</feature>
<evidence type="ECO:0000313" key="3">
    <source>
        <dbReference type="Proteomes" id="UP000030848"/>
    </source>
</evidence>
<evidence type="ECO:0000256" key="1">
    <source>
        <dbReference type="SAM" id="Phobius"/>
    </source>
</evidence>